<comment type="similarity">
    <text evidence="2">Belongs to the AAA ATPase family. BCS1 subfamily.</text>
</comment>
<keyword evidence="8" id="KW-1133">Transmembrane helix</keyword>
<dbReference type="AlphaFoldDB" id="A0A9P5NAW2"/>
<dbReference type="SMART" id="SM00382">
    <property type="entry name" value="AAA"/>
    <property type="match status" value="1"/>
</dbReference>
<evidence type="ECO:0000256" key="7">
    <source>
        <dbReference type="ARBA" id="ARBA00022840"/>
    </source>
</evidence>
<dbReference type="InterPro" id="IPR050747">
    <property type="entry name" value="Mitochondrial_chaperone_BCS1"/>
</dbReference>
<feature type="region of interest" description="Disordered" evidence="12">
    <location>
        <begin position="542"/>
        <end position="619"/>
    </location>
</feature>
<dbReference type="InterPro" id="IPR057495">
    <property type="entry name" value="AAA_lid_BCS1"/>
</dbReference>
<accession>A0A9P5NAW2</accession>
<evidence type="ECO:0000313" key="15">
    <source>
        <dbReference type="EMBL" id="KAF8872801.1"/>
    </source>
</evidence>
<keyword evidence="5" id="KW-0999">Mitochondrion inner membrane</keyword>
<reference evidence="15" key="1">
    <citation type="submission" date="2020-11" db="EMBL/GenBank/DDBJ databases">
        <authorList>
            <consortium name="DOE Joint Genome Institute"/>
            <person name="Ahrendt S."/>
            <person name="Riley R."/>
            <person name="Andreopoulos W."/>
            <person name="LaButti K."/>
            <person name="Pangilinan J."/>
            <person name="Ruiz-duenas F.J."/>
            <person name="Barrasa J.M."/>
            <person name="Sanchez-Garcia M."/>
            <person name="Camarero S."/>
            <person name="Miyauchi S."/>
            <person name="Serrano A."/>
            <person name="Linde D."/>
            <person name="Babiker R."/>
            <person name="Drula E."/>
            <person name="Ayuso-Fernandez I."/>
            <person name="Pacheco R."/>
            <person name="Padilla G."/>
            <person name="Ferreira P."/>
            <person name="Barriuso J."/>
            <person name="Kellner H."/>
            <person name="Castanera R."/>
            <person name="Alfaro M."/>
            <person name="Ramirez L."/>
            <person name="Pisabarro A.G."/>
            <person name="Kuo A."/>
            <person name="Tritt A."/>
            <person name="Lipzen A."/>
            <person name="He G."/>
            <person name="Yan M."/>
            <person name="Ng V."/>
            <person name="Cullen D."/>
            <person name="Martin F."/>
            <person name="Rosso M.-N."/>
            <person name="Henrissat B."/>
            <person name="Hibbett D."/>
            <person name="Martinez A.T."/>
            <person name="Grigoriev I.V."/>
        </authorList>
    </citation>
    <scope>NUCLEOTIDE SEQUENCE</scope>
    <source>
        <strain evidence="15">AH 44721</strain>
    </source>
</reference>
<evidence type="ECO:0000259" key="13">
    <source>
        <dbReference type="SMART" id="SM00382"/>
    </source>
</evidence>
<feature type="region of interest" description="Disordered" evidence="12">
    <location>
        <begin position="337"/>
        <end position="361"/>
    </location>
</feature>
<evidence type="ECO:0000256" key="3">
    <source>
        <dbReference type="ARBA" id="ARBA00022692"/>
    </source>
</evidence>
<dbReference type="GO" id="GO:0016887">
    <property type="term" value="F:ATP hydrolysis activity"/>
    <property type="evidence" value="ECO:0007669"/>
    <property type="project" value="InterPro"/>
</dbReference>
<keyword evidence="4" id="KW-0547">Nucleotide-binding</keyword>
<dbReference type="Pfam" id="PF25426">
    <property type="entry name" value="AAA_lid_BCS1"/>
    <property type="match status" value="1"/>
</dbReference>
<evidence type="ECO:0000256" key="11">
    <source>
        <dbReference type="ARBA" id="ARBA00048778"/>
    </source>
</evidence>
<dbReference type="InterPro" id="IPR014851">
    <property type="entry name" value="BCS1_N"/>
</dbReference>
<dbReference type="Pfam" id="PF08740">
    <property type="entry name" value="BCS1_N"/>
    <property type="match status" value="1"/>
</dbReference>
<keyword evidence="6 15" id="KW-0378">Hydrolase</keyword>
<keyword evidence="3" id="KW-0812">Transmembrane</keyword>
<evidence type="ECO:0000256" key="10">
    <source>
        <dbReference type="ARBA" id="ARBA00023136"/>
    </source>
</evidence>
<dbReference type="OrthoDB" id="10251412at2759"/>
<evidence type="ECO:0000256" key="2">
    <source>
        <dbReference type="ARBA" id="ARBA00007448"/>
    </source>
</evidence>
<comment type="subcellular location">
    <subcellularLocation>
        <location evidence="1">Mitochondrion inner membrane</location>
        <topology evidence="1">Single-pass membrane protein</topology>
    </subcellularLocation>
</comment>
<organism evidence="15 16">
    <name type="scientific">Gymnopilus junonius</name>
    <name type="common">Spectacular rustgill mushroom</name>
    <name type="synonym">Gymnopilus spectabilis subsp. junonius</name>
    <dbReference type="NCBI Taxonomy" id="109634"/>
    <lineage>
        <taxon>Eukaryota</taxon>
        <taxon>Fungi</taxon>
        <taxon>Dikarya</taxon>
        <taxon>Basidiomycota</taxon>
        <taxon>Agaricomycotina</taxon>
        <taxon>Agaricomycetes</taxon>
        <taxon>Agaricomycetidae</taxon>
        <taxon>Agaricales</taxon>
        <taxon>Agaricineae</taxon>
        <taxon>Hymenogastraceae</taxon>
        <taxon>Gymnopilus</taxon>
    </lineage>
</organism>
<dbReference type="EMBL" id="JADNYJ010000255">
    <property type="protein sequence ID" value="KAF8872801.1"/>
    <property type="molecule type" value="Genomic_DNA"/>
</dbReference>
<dbReference type="GO" id="GO:0005524">
    <property type="term" value="F:ATP binding"/>
    <property type="evidence" value="ECO:0007669"/>
    <property type="project" value="UniProtKB-KW"/>
</dbReference>
<dbReference type="PANTHER" id="PTHR23070">
    <property type="entry name" value="BCS1 AAA-TYPE ATPASE"/>
    <property type="match status" value="1"/>
</dbReference>
<evidence type="ECO:0000256" key="12">
    <source>
        <dbReference type="SAM" id="MobiDB-lite"/>
    </source>
</evidence>
<dbReference type="CDD" id="cd19510">
    <property type="entry name" value="RecA-like_BCS1"/>
    <property type="match status" value="1"/>
</dbReference>
<keyword evidence="9" id="KW-0496">Mitochondrion</keyword>
<feature type="compositionally biased region" description="Polar residues" evidence="12">
    <location>
        <begin position="543"/>
        <end position="560"/>
    </location>
</feature>
<evidence type="ECO:0000256" key="5">
    <source>
        <dbReference type="ARBA" id="ARBA00022792"/>
    </source>
</evidence>
<sequence>MSAEESYQGSSWFPSDNNFSRIAGFSFVVSVLRGLLNSQGTVTGDVGAGVRGPNSYLIDSLKLLLLGWIIEGGRRFLAWVMGRFKPLQYSITAQFVESDPTYEWLILFLTEEKIWSRSRHFYVNATSSKRRWSVTLESDEKKEDDDEEKHVDYVPSYGHPQIFRWKGHWVEVERTTVYSSGLGNISLTIYTRDMGALSALVEEARQRYLKTSRPHVIVHTADQPSYRVDQTFNGVNDGVISSLIDDAREFFRTEEWYTKAGIPHRRGYLLYGPPGTGKSSTIYALAGELGLEIYSISLASTFIDDAFLSRAVAAIPKQAIFLIEDIDCAFPSREELEADGSAGSSDSIGYRNGGRPRRPRSEVTLSGLLNVLDGVASEEGKIFFATTNYVDELDPALMRPGRIDRKIEYKLATSAQAAALFLKFYPEAMTTLRSETSSGSDKSIPFEPSEKHSILRSLSEQFAVAVPEDTFSTAELQGFLLSCKQEPEHAVERIAEWVEDEKRERAAKAKREAERRTKAKAKKDAREAEFFKDGLARLGVNTGHANGSLPSGSVSPSNVAASAGKDVHPPSGSTDTDSGKVVSQGTGTDATSSDKVLTVTKPLALVNGTNKEVNASPTD</sequence>
<comment type="catalytic activity">
    <reaction evidence="11">
        <text>ATP + H2O = ADP + phosphate + H(+)</text>
        <dbReference type="Rhea" id="RHEA:13065"/>
        <dbReference type="ChEBI" id="CHEBI:15377"/>
        <dbReference type="ChEBI" id="CHEBI:15378"/>
        <dbReference type="ChEBI" id="CHEBI:30616"/>
        <dbReference type="ChEBI" id="CHEBI:43474"/>
        <dbReference type="ChEBI" id="CHEBI:456216"/>
    </reaction>
    <physiologicalReaction direction="left-to-right" evidence="11">
        <dbReference type="Rhea" id="RHEA:13066"/>
    </physiologicalReaction>
</comment>
<feature type="compositionally biased region" description="Polar residues" evidence="12">
    <location>
        <begin position="607"/>
        <end position="619"/>
    </location>
</feature>
<dbReference type="InterPro" id="IPR003959">
    <property type="entry name" value="ATPase_AAA_core"/>
</dbReference>
<evidence type="ECO:0000256" key="8">
    <source>
        <dbReference type="ARBA" id="ARBA00022989"/>
    </source>
</evidence>
<feature type="domain" description="AAA+ ATPase" evidence="13">
    <location>
        <begin position="264"/>
        <end position="413"/>
    </location>
</feature>
<dbReference type="Pfam" id="PF00004">
    <property type="entry name" value="AAA"/>
    <property type="match status" value="1"/>
</dbReference>
<evidence type="ECO:0000256" key="1">
    <source>
        <dbReference type="ARBA" id="ARBA00004434"/>
    </source>
</evidence>
<comment type="caution">
    <text evidence="15">The sequence shown here is derived from an EMBL/GenBank/DDBJ whole genome shotgun (WGS) entry which is preliminary data.</text>
</comment>
<evidence type="ECO:0000256" key="9">
    <source>
        <dbReference type="ARBA" id="ARBA00023128"/>
    </source>
</evidence>
<proteinExistence type="inferred from homology"/>
<evidence type="ECO:0000256" key="4">
    <source>
        <dbReference type="ARBA" id="ARBA00022741"/>
    </source>
</evidence>
<dbReference type="InterPro" id="IPR003593">
    <property type="entry name" value="AAA+_ATPase"/>
</dbReference>
<feature type="domain" description="BCS1 N-terminal" evidence="14">
    <location>
        <begin position="64"/>
        <end position="243"/>
    </location>
</feature>
<gene>
    <name evidence="15" type="ORF">CPB84DRAFT_1798975</name>
</gene>
<dbReference type="GO" id="GO:0005743">
    <property type="term" value="C:mitochondrial inner membrane"/>
    <property type="evidence" value="ECO:0007669"/>
    <property type="project" value="UniProtKB-SubCell"/>
</dbReference>
<evidence type="ECO:0000256" key="6">
    <source>
        <dbReference type="ARBA" id="ARBA00022801"/>
    </source>
</evidence>
<name>A0A9P5NAW2_GYMJU</name>
<dbReference type="Gene3D" id="3.40.50.300">
    <property type="entry name" value="P-loop containing nucleotide triphosphate hydrolases"/>
    <property type="match status" value="1"/>
</dbReference>
<protein>
    <submittedName>
        <fullName evidence="15">P-loop containing nucleoside triphosphate hydrolase protein</fullName>
    </submittedName>
</protein>
<dbReference type="SMART" id="SM01024">
    <property type="entry name" value="BCS1_N"/>
    <property type="match status" value="1"/>
</dbReference>
<dbReference type="InterPro" id="IPR027417">
    <property type="entry name" value="P-loop_NTPase"/>
</dbReference>
<keyword evidence="7" id="KW-0067">ATP-binding</keyword>
<feature type="compositionally biased region" description="Polar residues" evidence="12">
    <location>
        <begin position="571"/>
        <end position="595"/>
    </location>
</feature>
<evidence type="ECO:0000313" key="16">
    <source>
        <dbReference type="Proteomes" id="UP000724874"/>
    </source>
</evidence>
<evidence type="ECO:0000259" key="14">
    <source>
        <dbReference type="SMART" id="SM01024"/>
    </source>
</evidence>
<keyword evidence="10" id="KW-0472">Membrane</keyword>
<dbReference type="SUPFAM" id="SSF52540">
    <property type="entry name" value="P-loop containing nucleoside triphosphate hydrolases"/>
    <property type="match status" value="1"/>
</dbReference>
<dbReference type="Proteomes" id="UP000724874">
    <property type="component" value="Unassembled WGS sequence"/>
</dbReference>
<keyword evidence="16" id="KW-1185">Reference proteome</keyword>